<sequence length="239" mass="25755">MVELEVSNLYVKVEGREVIRGVSFHVGGGKITVIVGPNGSGKSSLLLSIMGHPRYTVTQGKILLNGEDISSLKPHERARKGIFLAFQNPPELPGVNILSFLTEAASKLGRPSDIGAVYASLQAVGLPKEYSDRNVNEGFSGGEKKRLELAQAFMLDPSVVMLDEPDSGLDIEGLRMLSRLVRDLASRGKAVLLVSHNPKTLEYISPDKVLVLVSGRIALEGGIEVVRKIESEGFPVIAE</sequence>
<dbReference type="SUPFAM" id="SSF52540">
    <property type="entry name" value="P-loop containing nucleoside triphosphate hydrolases"/>
    <property type="match status" value="1"/>
</dbReference>
<dbReference type="InterPro" id="IPR010230">
    <property type="entry name" value="FeS-cluster_ATPase_SufC"/>
</dbReference>
<dbReference type="RefSeq" id="WP_052883899.1">
    <property type="nucleotide sequence ID" value="NZ_CP009961.1"/>
</dbReference>
<feature type="domain" description="ABC transporter" evidence="3">
    <location>
        <begin position="4"/>
        <end position="239"/>
    </location>
</feature>
<accession>A0A0F7FH18</accession>
<dbReference type="GeneID" id="25401210"/>
<reference evidence="4 5" key="1">
    <citation type="journal article" date="2015" name="Stand. Genomic Sci.">
        <title>Complete genome sequence of and proposal of Thermofilum uzonense sp. nov. a novel hyperthermophilic crenarchaeon and emended description of the genus Thermofilum.</title>
        <authorList>
            <person name="Toshchakov S.V."/>
            <person name="Korzhenkov A.A."/>
            <person name="Samarov N.I."/>
            <person name="Mazunin I.O."/>
            <person name="Mozhey O.I."/>
            <person name="Shmyr I.S."/>
            <person name="Derbikova K.S."/>
            <person name="Taranov E.A."/>
            <person name="Dominova I.N."/>
            <person name="Bonch-Osmolovskaya E.A."/>
            <person name="Patrushev M.V."/>
            <person name="Podosokorskaya O.A."/>
            <person name="Kublanov I.V."/>
        </authorList>
    </citation>
    <scope>NUCLEOTIDE SEQUENCE [LARGE SCALE GENOMIC DNA]</scope>
    <source>
        <strain evidence="4 5">1807-2</strain>
    </source>
</reference>
<dbReference type="PROSITE" id="PS50893">
    <property type="entry name" value="ABC_TRANSPORTER_2"/>
    <property type="match status" value="1"/>
</dbReference>
<evidence type="ECO:0000256" key="1">
    <source>
        <dbReference type="ARBA" id="ARBA00022741"/>
    </source>
</evidence>
<name>A0A0F7FH18_9CREN</name>
<dbReference type="PANTHER" id="PTHR43204">
    <property type="entry name" value="ABC TRANSPORTER I FAMILY MEMBER 6, CHLOROPLASTIC"/>
    <property type="match status" value="1"/>
</dbReference>
<dbReference type="GO" id="GO:0005524">
    <property type="term" value="F:ATP binding"/>
    <property type="evidence" value="ECO:0007669"/>
    <property type="project" value="UniProtKB-KW"/>
</dbReference>
<dbReference type="InterPro" id="IPR027417">
    <property type="entry name" value="P-loop_NTPase"/>
</dbReference>
<dbReference type="AlphaFoldDB" id="A0A0F7FH18"/>
<protein>
    <recommendedName>
        <fullName evidence="3">ABC transporter domain-containing protein</fullName>
    </recommendedName>
</protein>
<dbReference type="PROSITE" id="PS00211">
    <property type="entry name" value="ABC_TRANSPORTER_1"/>
    <property type="match status" value="1"/>
</dbReference>
<dbReference type="InterPro" id="IPR017871">
    <property type="entry name" value="ABC_transporter-like_CS"/>
</dbReference>
<proteinExistence type="predicted"/>
<dbReference type="InterPro" id="IPR003439">
    <property type="entry name" value="ABC_transporter-like_ATP-bd"/>
</dbReference>
<dbReference type="SMART" id="SM00382">
    <property type="entry name" value="AAA"/>
    <property type="match status" value="1"/>
</dbReference>
<gene>
    <name evidence="4" type="ORF">MA03_03225</name>
</gene>
<evidence type="ECO:0000313" key="4">
    <source>
        <dbReference type="EMBL" id="AKG38489.1"/>
    </source>
</evidence>
<dbReference type="CDD" id="cd03217">
    <property type="entry name" value="ABC_FeS_Assembly"/>
    <property type="match status" value="1"/>
</dbReference>
<dbReference type="Pfam" id="PF00005">
    <property type="entry name" value="ABC_tran"/>
    <property type="match status" value="1"/>
</dbReference>
<dbReference type="EMBL" id="CP009961">
    <property type="protein sequence ID" value="AKG38489.1"/>
    <property type="molecule type" value="Genomic_DNA"/>
</dbReference>
<evidence type="ECO:0000256" key="2">
    <source>
        <dbReference type="ARBA" id="ARBA00022840"/>
    </source>
</evidence>
<keyword evidence="5" id="KW-1185">Reference proteome</keyword>
<keyword evidence="2" id="KW-0067">ATP-binding</keyword>
<dbReference type="STRING" id="1550241.MA03_03225"/>
<dbReference type="HOGENOM" id="CLU_000604_48_1_2"/>
<dbReference type="PANTHER" id="PTHR43204:SF1">
    <property type="entry name" value="ABC TRANSPORTER I FAMILY MEMBER 6, CHLOROPLASTIC"/>
    <property type="match status" value="1"/>
</dbReference>
<dbReference type="Proteomes" id="UP000067434">
    <property type="component" value="Chromosome"/>
</dbReference>
<dbReference type="InterPro" id="IPR003593">
    <property type="entry name" value="AAA+_ATPase"/>
</dbReference>
<evidence type="ECO:0000259" key="3">
    <source>
        <dbReference type="PROSITE" id="PS50893"/>
    </source>
</evidence>
<dbReference type="GO" id="GO:0016887">
    <property type="term" value="F:ATP hydrolysis activity"/>
    <property type="evidence" value="ECO:0007669"/>
    <property type="project" value="InterPro"/>
</dbReference>
<dbReference type="KEGG" id="thf:MA03_03225"/>
<dbReference type="NCBIfam" id="TIGR01978">
    <property type="entry name" value="sufC"/>
    <property type="match status" value="1"/>
</dbReference>
<dbReference type="PATRIC" id="fig|1550241.5.peg.682"/>
<dbReference type="OrthoDB" id="18492at2157"/>
<keyword evidence="1" id="KW-0547">Nucleotide-binding</keyword>
<organism evidence="4 5">
    <name type="scientific">Infirmifilum uzonense</name>
    <dbReference type="NCBI Taxonomy" id="1550241"/>
    <lineage>
        <taxon>Archaea</taxon>
        <taxon>Thermoproteota</taxon>
        <taxon>Thermoprotei</taxon>
        <taxon>Thermofilales</taxon>
        <taxon>Thermofilaceae</taxon>
        <taxon>Infirmifilum</taxon>
    </lineage>
</organism>
<evidence type="ECO:0000313" key="5">
    <source>
        <dbReference type="Proteomes" id="UP000067434"/>
    </source>
</evidence>
<dbReference type="Gene3D" id="3.40.50.300">
    <property type="entry name" value="P-loop containing nucleotide triphosphate hydrolases"/>
    <property type="match status" value="1"/>
</dbReference>